<dbReference type="Proteomes" id="UP000193380">
    <property type="component" value="Unassembled WGS sequence"/>
</dbReference>
<evidence type="ECO:0000313" key="1">
    <source>
        <dbReference type="EMBL" id="CDQ94036.1"/>
    </source>
</evidence>
<dbReference type="PANTHER" id="PTHR12894">
    <property type="entry name" value="CNH DOMAIN CONTAINING"/>
    <property type="match status" value="1"/>
</dbReference>
<reference evidence="1" key="1">
    <citation type="journal article" date="2014" name="Nat. Commun.">
        <title>The rainbow trout genome provides novel insights into evolution after whole-genome duplication in vertebrates.</title>
        <authorList>
            <person name="Berthelot C."/>
            <person name="Brunet F."/>
            <person name="Chalopin D."/>
            <person name="Juanchich A."/>
            <person name="Bernard M."/>
            <person name="Noel B."/>
            <person name="Bento P."/>
            <person name="Da Silva C."/>
            <person name="Labadie K."/>
            <person name="Alberti A."/>
            <person name="Aury J.M."/>
            <person name="Louis A."/>
            <person name="Dehais P."/>
            <person name="Bardou P."/>
            <person name="Montfort J."/>
            <person name="Klopp C."/>
            <person name="Cabau C."/>
            <person name="Gaspin C."/>
            <person name="Thorgaard G.H."/>
            <person name="Boussaha M."/>
            <person name="Quillet E."/>
            <person name="Guyomard R."/>
            <person name="Galiana D."/>
            <person name="Bobe J."/>
            <person name="Volff J.N."/>
            <person name="Genet C."/>
            <person name="Wincker P."/>
            <person name="Jaillon O."/>
            <person name="Roest Crollius H."/>
            <person name="Guiguen Y."/>
        </authorList>
    </citation>
    <scope>NUCLEOTIDE SEQUENCE [LARGE SCALE GENOMIC DNA]</scope>
</reference>
<dbReference type="GO" id="GO:0034058">
    <property type="term" value="P:endosomal vesicle fusion"/>
    <property type="evidence" value="ECO:0007669"/>
    <property type="project" value="TreeGrafter"/>
</dbReference>
<sequence length="121" mass="13944">MNNYLSLVVLSPCVSVCLRPNIVYVASNHFVWRLVPVPIASQIRQLLQDKQFELALQLANMKDDVEGDKRQQIHHIQNLYAFNLFCQKRFDDSMQVFAKLGTGEVFYGRRLRGEGFGRGVK</sequence>
<name>A0A060YQM5_ONCMY</name>
<evidence type="ECO:0000313" key="2">
    <source>
        <dbReference type="Proteomes" id="UP000193380"/>
    </source>
</evidence>
<dbReference type="InterPro" id="IPR032914">
    <property type="entry name" value="Vam6/VPS39/TRAP1"/>
</dbReference>
<organism evidence="1 2">
    <name type="scientific">Oncorhynchus mykiss</name>
    <name type="common">Rainbow trout</name>
    <name type="synonym">Salmo gairdneri</name>
    <dbReference type="NCBI Taxonomy" id="8022"/>
    <lineage>
        <taxon>Eukaryota</taxon>
        <taxon>Metazoa</taxon>
        <taxon>Chordata</taxon>
        <taxon>Craniata</taxon>
        <taxon>Vertebrata</taxon>
        <taxon>Euteleostomi</taxon>
        <taxon>Actinopterygii</taxon>
        <taxon>Neopterygii</taxon>
        <taxon>Teleostei</taxon>
        <taxon>Protacanthopterygii</taxon>
        <taxon>Salmoniformes</taxon>
        <taxon>Salmonidae</taxon>
        <taxon>Salmoninae</taxon>
        <taxon>Oncorhynchus</taxon>
    </lineage>
</organism>
<dbReference type="GO" id="GO:0016020">
    <property type="term" value="C:membrane"/>
    <property type="evidence" value="ECO:0007669"/>
    <property type="project" value="TreeGrafter"/>
</dbReference>
<dbReference type="STRING" id="8022.A0A060YQM5"/>
<proteinExistence type="predicted"/>
<dbReference type="PaxDb" id="8022-A0A060YQM5"/>
<dbReference type="EMBL" id="FR916664">
    <property type="protein sequence ID" value="CDQ94036.1"/>
    <property type="molecule type" value="Genomic_DNA"/>
</dbReference>
<gene>
    <name evidence="1" type="ORF">GSONMT00023879001</name>
</gene>
<dbReference type="GO" id="GO:0006914">
    <property type="term" value="P:autophagy"/>
    <property type="evidence" value="ECO:0007669"/>
    <property type="project" value="TreeGrafter"/>
</dbReference>
<reference evidence="1" key="2">
    <citation type="submission" date="2014-03" db="EMBL/GenBank/DDBJ databases">
        <authorList>
            <person name="Genoscope - CEA"/>
        </authorList>
    </citation>
    <scope>NUCLEOTIDE SEQUENCE</scope>
</reference>
<dbReference type="AlphaFoldDB" id="A0A060YQM5"/>
<accession>A0A060YQM5</accession>
<dbReference type="PANTHER" id="PTHR12894:SF49">
    <property type="entry name" value="VAM6_VPS39-LIKE PROTEIN"/>
    <property type="match status" value="1"/>
</dbReference>
<protein>
    <submittedName>
        <fullName evidence="1">Uncharacterized protein</fullName>
    </submittedName>
</protein>
<dbReference type="GO" id="GO:0005737">
    <property type="term" value="C:cytoplasm"/>
    <property type="evidence" value="ECO:0007669"/>
    <property type="project" value="TreeGrafter"/>
</dbReference>